<gene>
    <name evidence="3" type="ORF">VB738_12920</name>
</gene>
<protein>
    <submittedName>
        <fullName evidence="3">Uncharacterized protein</fullName>
    </submittedName>
</protein>
<evidence type="ECO:0000313" key="4">
    <source>
        <dbReference type="Proteomes" id="UP001304461"/>
    </source>
</evidence>
<accession>A0ABU5RWJ2</accession>
<feature type="compositionally biased region" description="Polar residues" evidence="1">
    <location>
        <begin position="215"/>
        <end position="228"/>
    </location>
</feature>
<keyword evidence="2" id="KW-0812">Transmembrane</keyword>
<organism evidence="3 4">
    <name type="scientific">Cyanobium gracile UHCC 0139</name>
    <dbReference type="NCBI Taxonomy" id="3110308"/>
    <lineage>
        <taxon>Bacteria</taxon>
        <taxon>Bacillati</taxon>
        <taxon>Cyanobacteriota</taxon>
        <taxon>Cyanophyceae</taxon>
        <taxon>Synechococcales</taxon>
        <taxon>Prochlorococcaceae</taxon>
        <taxon>Cyanobium</taxon>
    </lineage>
</organism>
<feature type="transmembrane region" description="Helical" evidence="2">
    <location>
        <begin position="12"/>
        <end position="32"/>
    </location>
</feature>
<sequence length="228" mass="23718">MAESERGRTFNNLVSGIAAIAGTIGLIVATIISSEVNKLSQQSRTAGLVGNLTGKLTAKQLDRDISLLAIEHMLNTEPGKEQAPGDKLLPARISVLLIEGSSGEESIQAARVLHRLVQSSGEACHVNDQEQFSSLKLKLGGKDQTPAADMEADGGLTGPGQGGQSAQCTPARSGPCQESTQRTKPGRRHHSSGRSVHGGTAETPPEGAAVHTVPFVSSTRPTTTWPGS</sequence>
<proteinExistence type="predicted"/>
<evidence type="ECO:0000313" key="3">
    <source>
        <dbReference type="EMBL" id="MEA5392160.1"/>
    </source>
</evidence>
<keyword evidence="4" id="KW-1185">Reference proteome</keyword>
<evidence type="ECO:0000256" key="2">
    <source>
        <dbReference type="SAM" id="Phobius"/>
    </source>
</evidence>
<name>A0ABU5RWJ2_9CYAN</name>
<dbReference type="Proteomes" id="UP001304461">
    <property type="component" value="Unassembled WGS sequence"/>
</dbReference>
<comment type="caution">
    <text evidence="3">The sequence shown here is derived from an EMBL/GenBank/DDBJ whole genome shotgun (WGS) entry which is preliminary data.</text>
</comment>
<reference evidence="3 4" key="1">
    <citation type="submission" date="2023-12" db="EMBL/GenBank/DDBJ databases">
        <title>Baltic Sea Cyanobacteria.</title>
        <authorList>
            <person name="Delbaje E."/>
            <person name="Fewer D.P."/>
            <person name="Shishido T.K."/>
        </authorList>
    </citation>
    <scope>NUCLEOTIDE SEQUENCE [LARGE SCALE GENOMIC DNA]</scope>
    <source>
        <strain evidence="3 4">UHCC 0139</strain>
    </source>
</reference>
<dbReference type="RefSeq" id="WP_323306125.1">
    <property type="nucleotide sequence ID" value="NZ_JAYGHX010000008.1"/>
</dbReference>
<keyword evidence="2" id="KW-1133">Transmembrane helix</keyword>
<dbReference type="EMBL" id="JAYGHX010000008">
    <property type="protein sequence ID" value="MEA5392160.1"/>
    <property type="molecule type" value="Genomic_DNA"/>
</dbReference>
<keyword evidence="2" id="KW-0472">Membrane</keyword>
<evidence type="ECO:0000256" key="1">
    <source>
        <dbReference type="SAM" id="MobiDB-lite"/>
    </source>
</evidence>
<feature type="region of interest" description="Disordered" evidence="1">
    <location>
        <begin position="142"/>
        <end position="228"/>
    </location>
</feature>
<feature type="compositionally biased region" description="Polar residues" evidence="1">
    <location>
        <begin position="164"/>
        <end position="183"/>
    </location>
</feature>